<sequence>MKKKNLIVFDIDDTLTSSEKKHTDSLLFAMDNMGIKNVDTDWRNYANATDSYIVKTNFERVFQKDFSLELLKDFEKVMTDHFVTYPDSKEVLGAKKIVDFFEKETNYGVCFATGSLFQPALLKLEQAGIIFSEEVLETSNQIYTREGIVSSAIDKAKKYYNVTDFDHIISFGDGLWDVTTAENLGLHFVGVNKRNVEDFKKQKVLYHIEDWTSFDLNKAEEIFKIN</sequence>
<reference evidence="1 2" key="1">
    <citation type="submission" date="2017-07" db="EMBL/GenBank/DDBJ databases">
        <authorList>
            <person name="Sun Z.S."/>
            <person name="Albrecht U."/>
            <person name="Echele G."/>
            <person name="Lee C.C."/>
        </authorList>
    </citation>
    <scope>NUCLEOTIDE SEQUENCE [LARGE SCALE GENOMIC DNA]</scope>
    <source>
        <strain evidence="2">type strain: KCTC 22618</strain>
    </source>
</reference>
<dbReference type="AlphaFoldDB" id="A0A238UDM4"/>
<dbReference type="CDD" id="cd01427">
    <property type="entry name" value="HAD_like"/>
    <property type="match status" value="1"/>
</dbReference>
<proteinExistence type="predicted"/>
<dbReference type="Pfam" id="PF00702">
    <property type="entry name" value="Hydrolase"/>
    <property type="match status" value="1"/>
</dbReference>
<dbReference type="SUPFAM" id="SSF56784">
    <property type="entry name" value="HAD-like"/>
    <property type="match status" value="1"/>
</dbReference>
<dbReference type="KEGG" id="tje:TJEJU_3661"/>
<dbReference type="Gene3D" id="1.10.150.240">
    <property type="entry name" value="Putative phosphatase, domain 2"/>
    <property type="match status" value="1"/>
</dbReference>
<keyword evidence="1" id="KW-0378">Hydrolase</keyword>
<keyword evidence="2" id="KW-1185">Reference proteome</keyword>
<dbReference type="Proteomes" id="UP000215214">
    <property type="component" value="Chromosome TJEJU"/>
</dbReference>
<dbReference type="GO" id="GO:0016787">
    <property type="term" value="F:hydrolase activity"/>
    <property type="evidence" value="ECO:0007669"/>
    <property type="project" value="UniProtKB-KW"/>
</dbReference>
<accession>A0A238UDM4</accession>
<evidence type="ECO:0000313" key="1">
    <source>
        <dbReference type="EMBL" id="SNR17303.1"/>
    </source>
</evidence>
<name>A0A238UDM4_9FLAO</name>
<dbReference type="InterPro" id="IPR023214">
    <property type="entry name" value="HAD_sf"/>
</dbReference>
<gene>
    <name evidence="1" type="ORF">TJEJU_3661</name>
</gene>
<organism evidence="1 2">
    <name type="scientific">Tenacibaculum jejuense</name>
    <dbReference type="NCBI Taxonomy" id="584609"/>
    <lineage>
        <taxon>Bacteria</taxon>
        <taxon>Pseudomonadati</taxon>
        <taxon>Bacteroidota</taxon>
        <taxon>Flavobacteriia</taxon>
        <taxon>Flavobacteriales</taxon>
        <taxon>Flavobacteriaceae</taxon>
        <taxon>Tenacibaculum</taxon>
    </lineage>
</organism>
<dbReference type="InterPro" id="IPR023198">
    <property type="entry name" value="PGP-like_dom2"/>
</dbReference>
<dbReference type="OrthoDB" id="9807630at2"/>
<evidence type="ECO:0000313" key="2">
    <source>
        <dbReference type="Proteomes" id="UP000215214"/>
    </source>
</evidence>
<dbReference type="RefSeq" id="WP_095074403.1">
    <property type="nucleotide sequence ID" value="NZ_LT899436.1"/>
</dbReference>
<dbReference type="InterPro" id="IPR036412">
    <property type="entry name" value="HAD-like_sf"/>
</dbReference>
<dbReference type="EMBL" id="LT899436">
    <property type="protein sequence ID" value="SNR17303.1"/>
    <property type="molecule type" value="Genomic_DNA"/>
</dbReference>
<protein>
    <submittedName>
        <fullName evidence="1">Haloacid dehalogenase-like hydrolase</fullName>
    </submittedName>
</protein>
<dbReference type="Gene3D" id="3.40.50.1000">
    <property type="entry name" value="HAD superfamily/HAD-like"/>
    <property type="match status" value="1"/>
</dbReference>